<organism evidence="2">
    <name type="scientific">Candidatus Nitrotoga fabula</name>
    <dbReference type="NCBI Taxonomy" id="2182327"/>
    <lineage>
        <taxon>Bacteria</taxon>
        <taxon>Pseudomonadati</taxon>
        <taxon>Pseudomonadota</taxon>
        <taxon>Betaproteobacteria</taxon>
        <taxon>Nitrosomonadales</taxon>
        <taxon>Gallionellaceae</taxon>
        <taxon>Candidatus Nitrotoga</taxon>
    </lineage>
</organism>
<name>A0A2X0RA51_9PROT</name>
<evidence type="ECO:0000313" key="2">
    <source>
        <dbReference type="EMBL" id="SPS04444.1"/>
    </source>
</evidence>
<feature type="region of interest" description="Disordered" evidence="1">
    <location>
        <begin position="18"/>
        <end position="42"/>
    </location>
</feature>
<protein>
    <submittedName>
        <fullName evidence="2">Uncharacterized protein</fullName>
    </submittedName>
</protein>
<dbReference type="EMBL" id="LS423452">
    <property type="protein sequence ID" value="SPS04444.1"/>
    <property type="molecule type" value="Genomic_DNA"/>
</dbReference>
<evidence type="ECO:0000256" key="1">
    <source>
        <dbReference type="SAM" id="MobiDB-lite"/>
    </source>
</evidence>
<reference evidence="2" key="1">
    <citation type="submission" date="2018-05" db="EMBL/GenBank/DDBJ databases">
        <authorList>
            <person name="Lanie J.A."/>
            <person name="Ng W.-L."/>
            <person name="Kazmierczak K.M."/>
            <person name="Andrzejewski T.M."/>
            <person name="Davidsen T.M."/>
            <person name="Wayne K.J."/>
            <person name="Tettelin H."/>
            <person name="Glass J.I."/>
            <person name="Rusch D."/>
            <person name="Podicherti R."/>
            <person name="Tsui H.-C.T."/>
            <person name="Winkler M.E."/>
        </authorList>
    </citation>
    <scope>NUCLEOTIDE SEQUENCE</scope>
    <source>
        <strain evidence="2">KNB</strain>
    </source>
</reference>
<sequence length="121" mass="12947">MGLSLLLLLAACSGGDGSAPDAQPQMWQGAEVRVESRPSPPREGVNEFLVIVTGKRGPVHDIMVSVRTDTNDSWVQAIQDGEVGVYRRAARVGTGGRSVLQVQIKRNGAEEVLLFPLNVVP</sequence>
<proteinExistence type="predicted"/>
<dbReference type="AlphaFoldDB" id="A0A2X0RA51"/>
<accession>A0A2X0RA51</accession>
<gene>
    <name evidence="2" type="ORF">NITFAB_0033</name>
</gene>